<dbReference type="RefSeq" id="WP_338731632.1">
    <property type="nucleotide sequence ID" value="NZ_CP136924.1"/>
</dbReference>
<dbReference type="InterPro" id="IPR026444">
    <property type="entry name" value="Secre_tail"/>
</dbReference>
<reference evidence="6 7" key="1">
    <citation type="submission" date="2023-10" db="EMBL/GenBank/DDBJ databases">
        <title>Culture-based analysis of two novel bacteria associated with mangrove crab gills.</title>
        <authorList>
            <person name="Yang X."/>
            <person name="Garuglieri E."/>
            <person name="Van Goethem M.W."/>
            <person name="Fusi M."/>
            <person name="Marasco R."/>
            <person name="Daffonchio D.G."/>
        </authorList>
    </citation>
    <scope>NUCLEOTIDE SEQUENCE</scope>
    <source>
        <strain evidence="6">UG2-1</strain>
        <strain evidence="5">UG2-2</strain>
        <strain evidence="7">UG2_2</strain>
    </source>
</reference>
<evidence type="ECO:0000259" key="3">
    <source>
        <dbReference type="Pfam" id="PF07675"/>
    </source>
</evidence>
<gene>
    <name evidence="6" type="ORF">R3L15_10680</name>
    <name evidence="5" type="ORF">R3L16_10910</name>
</gene>
<feature type="signal peptide" evidence="2">
    <location>
        <begin position="1"/>
        <end position="21"/>
    </location>
</feature>
<dbReference type="NCBIfam" id="TIGR04183">
    <property type="entry name" value="Por_Secre_tail"/>
    <property type="match status" value="1"/>
</dbReference>
<name>A0AAU6P565_9FLAO</name>
<dbReference type="Proteomes" id="UP001368318">
    <property type="component" value="Chromosome"/>
</dbReference>
<evidence type="ECO:0000313" key="7">
    <source>
        <dbReference type="Proteomes" id="UP001368318"/>
    </source>
</evidence>
<dbReference type="InterPro" id="IPR011628">
    <property type="entry name" value="Cleaved_adhesin"/>
</dbReference>
<keyword evidence="7" id="KW-1185">Reference proteome</keyword>
<proteinExistence type="predicted"/>
<protein>
    <submittedName>
        <fullName evidence="6">Choice-of-anchor J domain-containing protein</fullName>
    </submittedName>
</protein>
<evidence type="ECO:0000313" key="6">
    <source>
        <dbReference type="EMBL" id="WXA12585.1"/>
    </source>
</evidence>
<keyword evidence="1 2" id="KW-0732">Signal</keyword>
<dbReference type="Pfam" id="PF18962">
    <property type="entry name" value="Por_Secre_tail"/>
    <property type="match status" value="1"/>
</dbReference>
<dbReference type="NCBIfam" id="NF038128">
    <property type="entry name" value="choice_anch_J"/>
    <property type="match status" value="1"/>
</dbReference>
<evidence type="ECO:0000313" key="5">
    <source>
        <dbReference type="EMBL" id="WXA02254.1"/>
    </source>
</evidence>
<accession>A0AAU6P565</accession>
<evidence type="ECO:0000256" key="1">
    <source>
        <dbReference type="ARBA" id="ARBA00022729"/>
    </source>
</evidence>
<sequence>MKKTTLFYTIFTLFSFFSIKAQNDCASAASISEGVTSVPAIDGTVQTTICDGGDTPTLAEWYSFNAPSSGVITITTELAVNTGDDTNLSVYTGTCGSLTCLVSNDDIDLMGGNYLSEVSFVAESGTTYYIVFDDRWSATGFDFELTLTSVTCPTYPVAPPYTADFNQQYEVITCWETIDADGDGLGWGQVDYDLDDDGNPDGNPCLVSASWNSGTGALTPDNWIISGGIDLTGYSPTDDIELTWKARGIDASYADENYTLYVASGNQTSDFTASAVSFNEIIGQNGGAGNTFVDRSLDISSLAGQIVYFAFRHHDVFDEFVLNIDDVSVTASLSIEENQISSFKHFYNSETKTLKLSSSSVPFNNITIFNMLGQTVLGKPLSKTEELINMSNQSDGVYFAKVNLGEKTKTLKFIKQ</sequence>
<evidence type="ECO:0000256" key="2">
    <source>
        <dbReference type="SAM" id="SignalP"/>
    </source>
</evidence>
<dbReference type="EMBL" id="CP136924">
    <property type="protein sequence ID" value="WXA02254.1"/>
    <property type="molecule type" value="Genomic_DNA"/>
</dbReference>
<dbReference type="Gene3D" id="2.60.120.200">
    <property type="match status" value="1"/>
</dbReference>
<dbReference type="KEGG" id="mcaa:R3L15_10680"/>
<organism evidence="6">
    <name type="scientific">Mangrovimonas cancribranchiae</name>
    <dbReference type="NCBI Taxonomy" id="3080055"/>
    <lineage>
        <taxon>Bacteria</taxon>
        <taxon>Pseudomonadati</taxon>
        <taxon>Bacteroidota</taxon>
        <taxon>Flavobacteriia</taxon>
        <taxon>Flavobacteriales</taxon>
        <taxon>Flavobacteriaceae</taxon>
        <taxon>Mangrovimonas</taxon>
    </lineage>
</organism>
<feature type="domain" description="Secretion system C-terminal sorting" evidence="4">
    <location>
        <begin position="358"/>
        <end position="414"/>
    </location>
</feature>
<dbReference type="Gene3D" id="2.60.120.380">
    <property type="match status" value="1"/>
</dbReference>
<feature type="chain" id="PRO_5044712944" evidence="2">
    <location>
        <begin position="22"/>
        <end position="416"/>
    </location>
</feature>
<evidence type="ECO:0000259" key="4">
    <source>
        <dbReference type="Pfam" id="PF18962"/>
    </source>
</evidence>
<feature type="domain" description="Cleaved adhesin" evidence="3">
    <location>
        <begin position="170"/>
        <end position="329"/>
    </location>
</feature>
<dbReference type="EMBL" id="CP136925">
    <property type="protein sequence ID" value="WXA12585.1"/>
    <property type="molecule type" value="Genomic_DNA"/>
</dbReference>
<dbReference type="AlphaFoldDB" id="A0AAU6P565"/>
<dbReference type="Pfam" id="PF07675">
    <property type="entry name" value="Cleaved_Adhesin"/>
    <property type="match status" value="1"/>
</dbReference>